<dbReference type="SUPFAM" id="SSF51905">
    <property type="entry name" value="FAD/NAD(P)-binding domain"/>
    <property type="match status" value="1"/>
</dbReference>
<organism evidence="1 2">
    <name type="scientific">Acer saccharum</name>
    <name type="common">Sugar maple</name>
    <dbReference type="NCBI Taxonomy" id="4024"/>
    <lineage>
        <taxon>Eukaryota</taxon>
        <taxon>Viridiplantae</taxon>
        <taxon>Streptophyta</taxon>
        <taxon>Embryophyta</taxon>
        <taxon>Tracheophyta</taxon>
        <taxon>Spermatophyta</taxon>
        <taxon>Magnoliopsida</taxon>
        <taxon>eudicotyledons</taxon>
        <taxon>Gunneridae</taxon>
        <taxon>Pentapetalae</taxon>
        <taxon>rosids</taxon>
        <taxon>malvids</taxon>
        <taxon>Sapindales</taxon>
        <taxon>Sapindaceae</taxon>
        <taxon>Hippocastanoideae</taxon>
        <taxon>Acereae</taxon>
        <taxon>Acer</taxon>
    </lineage>
</organism>
<sequence length="214" mass="23215">MAAVIDFDNTDKNFDLVWCRGTLKEKIFELWMDSMRTRDCEFLYGRKVTDFVLTEETGSISDVVCGKEKYNADAVILAIGISILQELVKNRRIPAMVVVAAVVMRWWSFGLLLLRNRAGTNATTTIRTCIDCSCYNSAIDGTDLRGIASVTSERATAGANKQAVIMGSVTSFTSPSSTAIQLSPTTLDAKPCDGVVGRAFKTIDMLGSGGKSSN</sequence>
<gene>
    <name evidence="1" type="ORF">LWI29_037638</name>
</gene>
<name>A0AA39S201_ACESA</name>
<evidence type="ECO:0000313" key="2">
    <source>
        <dbReference type="Proteomes" id="UP001168877"/>
    </source>
</evidence>
<evidence type="ECO:0000313" key="1">
    <source>
        <dbReference type="EMBL" id="KAK0583506.1"/>
    </source>
</evidence>
<dbReference type="AlphaFoldDB" id="A0AA39S201"/>
<protein>
    <submittedName>
        <fullName evidence="1">Uncharacterized protein</fullName>
    </submittedName>
</protein>
<dbReference type="EMBL" id="JAUESC010000384">
    <property type="protein sequence ID" value="KAK0583506.1"/>
    <property type="molecule type" value="Genomic_DNA"/>
</dbReference>
<keyword evidence="2" id="KW-1185">Reference proteome</keyword>
<comment type="caution">
    <text evidence="1">The sequence shown here is derived from an EMBL/GenBank/DDBJ whole genome shotgun (WGS) entry which is preliminary data.</text>
</comment>
<reference evidence="1" key="1">
    <citation type="journal article" date="2022" name="Plant J.">
        <title>Strategies of tolerance reflected in two North American maple genomes.</title>
        <authorList>
            <person name="McEvoy S.L."/>
            <person name="Sezen U.U."/>
            <person name="Trouern-Trend A."/>
            <person name="McMahon S.M."/>
            <person name="Schaberg P.G."/>
            <person name="Yang J."/>
            <person name="Wegrzyn J.L."/>
            <person name="Swenson N.G."/>
        </authorList>
    </citation>
    <scope>NUCLEOTIDE SEQUENCE</scope>
    <source>
        <strain evidence="1">NS2018</strain>
    </source>
</reference>
<dbReference type="Proteomes" id="UP001168877">
    <property type="component" value="Unassembled WGS sequence"/>
</dbReference>
<accession>A0AA39S201</accession>
<proteinExistence type="predicted"/>
<reference evidence="1" key="2">
    <citation type="submission" date="2023-06" db="EMBL/GenBank/DDBJ databases">
        <authorList>
            <person name="Swenson N.G."/>
            <person name="Wegrzyn J.L."/>
            <person name="Mcevoy S.L."/>
        </authorList>
    </citation>
    <scope>NUCLEOTIDE SEQUENCE</scope>
    <source>
        <strain evidence="1">NS2018</strain>
        <tissue evidence="1">Leaf</tissue>
    </source>
</reference>
<dbReference type="InterPro" id="IPR036188">
    <property type="entry name" value="FAD/NAD-bd_sf"/>
</dbReference>